<dbReference type="EC" id="1.13.-.-" evidence="1"/>
<dbReference type="EMBL" id="AUZX01011570">
    <property type="protein sequence ID" value="EQD42836.1"/>
    <property type="molecule type" value="Genomic_DNA"/>
</dbReference>
<dbReference type="SUPFAM" id="SSF51182">
    <property type="entry name" value="RmlC-like cupins"/>
    <property type="match status" value="1"/>
</dbReference>
<keyword evidence="1" id="KW-0223">Dioxygenase</keyword>
<accession>T0Z4D6</accession>
<dbReference type="InterPro" id="IPR014710">
    <property type="entry name" value="RmlC-like_jellyroll"/>
</dbReference>
<dbReference type="Gene3D" id="2.60.120.10">
    <property type="entry name" value="Jelly Rolls"/>
    <property type="match status" value="1"/>
</dbReference>
<name>T0Z4D6_9ZZZZ</name>
<dbReference type="InterPro" id="IPR011051">
    <property type="entry name" value="RmlC_Cupin_sf"/>
</dbReference>
<sequence>MVYYVKQGKMPESRHTYEDRNHIAKEELFGEDSFDGAYSLLYHRNEPTRIRSLSRIEKKKEVSIGDETKHLHIKAGKIKSSGNFIDGRKFILQNSRLRLGILNHTETSSDFYRNSYADILLYTHKGKGTLISPQGDLNFIEGDYVFIPRGTTFRIDSKDAYFFVIESKEHMDIPARYL</sequence>
<keyword evidence="1" id="KW-0560">Oxidoreductase</keyword>
<evidence type="ECO:0000313" key="1">
    <source>
        <dbReference type="EMBL" id="EQD42836.1"/>
    </source>
</evidence>
<feature type="non-terminal residue" evidence="1">
    <location>
        <position position="178"/>
    </location>
</feature>
<organism evidence="1">
    <name type="scientific">mine drainage metagenome</name>
    <dbReference type="NCBI Taxonomy" id="410659"/>
    <lineage>
        <taxon>unclassified sequences</taxon>
        <taxon>metagenomes</taxon>
        <taxon>ecological metagenomes</taxon>
    </lineage>
</organism>
<protein>
    <submittedName>
        <fullName evidence="1">Homogentisate 1,2-dioxygenase</fullName>
        <ecNumber evidence="1">1.13.-.-</ecNumber>
    </submittedName>
</protein>
<reference evidence="1" key="2">
    <citation type="journal article" date="2014" name="ISME J.">
        <title>Microbial stratification in low pH oxic and suboxic macroscopic growths along an acid mine drainage.</title>
        <authorList>
            <person name="Mendez-Garcia C."/>
            <person name="Mesa V."/>
            <person name="Sprenger R.R."/>
            <person name="Richter M."/>
            <person name="Diez M.S."/>
            <person name="Solano J."/>
            <person name="Bargiela R."/>
            <person name="Golyshina O.V."/>
            <person name="Manteca A."/>
            <person name="Ramos J.L."/>
            <person name="Gallego J.R."/>
            <person name="Llorente I."/>
            <person name="Martins Dos Santos V.A."/>
            <person name="Jensen O.N."/>
            <person name="Pelaez A.I."/>
            <person name="Sanchez J."/>
            <person name="Ferrer M."/>
        </authorList>
    </citation>
    <scope>NUCLEOTIDE SEQUENCE</scope>
</reference>
<dbReference type="AlphaFoldDB" id="T0Z4D6"/>
<gene>
    <name evidence="1" type="ORF">B1A_15765</name>
</gene>
<comment type="caution">
    <text evidence="1">The sequence shown here is derived from an EMBL/GenBank/DDBJ whole genome shotgun (WGS) entry which is preliminary data.</text>
</comment>
<dbReference type="GO" id="GO:0051213">
    <property type="term" value="F:dioxygenase activity"/>
    <property type="evidence" value="ECO:0007669"/>
    <property type="project" value="UniProtKB-KW"/>
</dbReference>
<reference evidence="1" key="1">
    <citation type="submission" date="2013-08" db="EMBL/GenBank/DDBJ databases">
        <authorList>
            <person name="Mendez C."/>
            <person name="Richter M."/>
            <person name="Ferrer M."/>
            <person name="Sanchez J."/>
        </authorList>
    </citation>
    <scope>NUCLEOTIDE SEQUENCE</scope>
</reference>
<proteinExistence type="predicted"/>